<comment type="similarity">
    <text evidence="1">Belongs to the tRNA pseudouridine synthase TruA family.</text>
</comment>
<dbReference type="EMBL" id="JAPFFF010000003">
    <property type="protein sequence ID" value="KAK8894113.1"/>
    <property type="molecule type" value="Genomic_DNA"/>
</dbReference>
<dbReference type="InterPro" id="IPR041708">
    <property type="entry name" value="PUS1/PUS2-like"/>
</dbReference>
<dbReference type="Gene3D" id="3.30.70.660">
    <property type="entry name" value="Pseudouridine synthase I, catalytic domain, C-terminal subdomain"/>
    <property type="match status" value="1"/>
</dbReference>
<dbReference type="InterPro" id="IPR020094">
    <property type="entry name" value="TruA/RsuA/RluB/E/F_N"/>
</dbReference>
<evidence type="ECO:0000313" key="7">
    <source>
        <dbReference type="Proteomes" id="UP001470230"/>
    </source>
</evidence>
<dbReference type="CDD" id="cd02568">
    <property type="entry name" value="PseudoU_synth_PUS1_PUS2"/>
    <property type="match status" value="1"/>
</dbReference>
<dbReference type="InterPro" id="IPR020103">
    <property type="entry name" value="PsdUridine_synth_cat_dom_sf"/>
</dbReference>
<evidence type="ECO:0000256" key="2">
    <source>
        <dbReference type="ARBA" id="ARBA00022694"/>
    </source>
</evidence>
<evidence type="ECO:0000259" key="5">
    <source>
        <dbReference type="Pfam" id="PF01416"/>
    </source>
</evidence>
<evidence type="ECO:0000256" key="4">
    <source>
        <dbReference type="SAM" id="MobiDB-lite"/>
    </source>
</evidence>
<keyword evidence="2" id="KW-0819">tRNA processing</keyword>
<protein>
    <submittedName>
        <fullName evidence="6">tRNA pseudouridine synthase 1</fullName>
    </submittedName>
</protein>
<feature type="domain" description="Pseudouridine synthase I TruA alpha/beta" evidence="5">
    <location>
        <begin position="178"/>
        <end position="280"/>
    </location>
</feature>
<name>A0ABR2KSK3_9EUKA</name>
<accession>A0ABR2KSK3</accession>
<sequence length="344" mass="39830">MGNFFSKPEVEKPKPKPRPTPRKFVENHWVPVVLLYSYVGTGYHGLQFNDQQPTIEKILLDAISDAGLIPPRAYYCLSKIKWNEASRTDVGVHAAAQVVSFKLSLPNGYKIRDVVPLISKYLPPDSPITIWKALSMSNNFNAQKFADGRQYKYLMPLHAFKEQTEKHLQYIRSEILPHFVGTKNYHNYTKRVTPQSERCKRTITKFDISHSFNINGEEYVLWTINGKSFMMNQIRKMLATVLAVSYGLLSLENLDNTFTLQRWSLSKLPGDGLFLDKVEYTANKKKYADHSWDVEFDDSRLSVNNWKETVLYPKIAKLVEETDLFRNWIDNVLLVFPPAINNEE</sequence>
<evidence type="ECO:0000256" key="3">
    <source>
        <dbReference type="ARBA" id="ARBA00023235"/>
    </source>
</evidence>
<keyword evidence="3" id="KW-0413">Isomerase</keyword>
<dbReference type="InterPro" id="IPR020097">
    <property type="entry name" value="PsdUridine_synth_TruA_a/b_dom"/>
</dbReference>
<dbReference type="Gene3D" id="3.30.70.580">
    <property type="entry name" value="Pseudouridine synthase I, catalytic domain, N-terminal subdomain"/>
    <property type="match status" value="1"/>
</dbReference>
<comment type="caution">
    <text evidence="6">The sequence shown here is derived from an EMBL/GenBank/DDBJ whole genome shotgun (WGS) entry which is preliminary data.</text>
</comment>
<gene>
    <name evidence="6" type="ORF">M9Y10_022545</name>
</gene>
<proteinExistence type="inferred from homology"/>
<dbReference type="InterPro" id="IPR020095">
    <property type="entry name" value="PsdUridine_synth_TruA_C"/>
</dbReference>
<evidence type="ECO:0000313" key="6">
    <source>
        <dbReference type="EMBL" id="KAK8894113.1"/>
    </source>
</evidence>
<dbReference type="InterPro" id="IPR001406">
    <property type="entry name" value="PsdUridine_synth_TruA"/>
</dbReference>
<dbReference type="Pfam" id="PF01416">
    <property type="entry name" value="PseudoU_synth_1"/>
    <property type="match status" value="1"/>
</dbReference>
<reference evidence="6 7" key="1">
    <citation type="submission" date="2024-04" db="EMBL/GenBank/DDBJ databases">
        <title>Tritrichomonas musculus Genome.</title>
        <authorList>
            <person name="Alves-Ferreira E."/>
            <person name="Grigg M."/>
            <person name="Lorenzi H."/>
            <person name="Galac M."/>
        </authorList>
    </citation>
    <scope>NUCLEOTIDE SEQUENCE [LARGE SCALE GENOMIC DNA]</scope>
    <source>
        <strain evidence="6 7">EAF2021</strain>
    </source>
</reference>
<dbReference type="SUPFAM" id="SSF55120">
    <property type="entry name" value="Pseudouridine synthase"/>
    <property type="match status" value="1"/>
</dbReference>
<evidence type="ECO:0000256" key="1">
    <source>
        <dbReference type="ARBA" id="ARBA00009375"/>
    </source>
</evidence>
<feature type="region of interest" description="Disordered" evidence="4">
    <location>
        <begin position="1"/>
        <end position="20"/>
    </location>
</feature>
<dbReference type="Proteomes" id="UP001470230">
    <property type="component" value="Unassembled WGS sequence"/>
</dbReference>
<organism evidence="6 7">
    <name type="scientific">Tritrichomonas musculus</name>
    <dbReference type="NCBI Taxonomy" id="1915356"/>
    <lineage>
        <taxon>Eukaryota</taxon>
        <taxon>Metamonada</taxon>
        <taxon>Parabasalia</taxon>
        <taxon>Tritrichomonadida</taxon>
        <taxon>Tritrichomonadidae</taxon>
        <taxon>Tritrichomonas</taxon>
    </lineage>
</organism>
<dbReference type="PANTHER" id="PTHR11142:SF4">
    <property type="entry name" value="PSEUDOURIDYLATE SYNTHASE 1 HOMOLOG"/>
    <property type="match status" value="1"/>
</dbReference>
<dbReference type="PANTHER" id="PTHR11142">
    <property type="entry name" value="PSEUDOURIDYLATE SYNTHASE"/>
    <property type="match status" value="1"/>
</dbReference>
<keyword evidence="7" id="KW-1185">Reference proteome</keyword>